<dbReference type="Pfam" id="PF13340">
    <property type="entry name" value="DUF4096"/>
    <property type="match status" value="1"/>
</dbReference>
<dbReference type="Proteomes" id="UP000523007">
    <property type="component" value="Unassembled WGS sequence"/>
</dbReference>
<gene>
    <name evidence="3" type="ORF">F4561_000723</name>
</gene>
<evidence type="ECO:0000256" key="1">
    <source>
        <dbReference type="SAM" id="MobiDB-lite"/>
    </source>
</evidence>
<protein>
    <submittedName>
        <fullName evidence="3">Transposase</fullName>
    </submittedName>
</protein>
<keyword evidence="4" id="KW-1185">Reference proteome</keyword>
<dbReference type="InterPro" id="IPR025161">
    <property type="entry name" value="IS402-like_dom"/>
</dbReference>
<evidence type="ECO:0000313" key="3">
    <source>
        <dbReference type="EMBL" id="MBB4929903.1"/>
    </source>
</evidence>
<feature type="region of interest" description="Disordered" evidence="1">
    <location>
        <begin position="1"/>
        <end position="28"/>
    </location>
</feature>
<reference evidence="3 4" key="1">
    <citation type="submission" date="2020-08" db="EMBL/GenBank/DDBJ databases">
        <title>Sequencing the genomes of 1000 actinobacteria strains.</title>
        <authorList>
            <person name="Klenk H.-P."/>
        </authorList>
    </citation>
    <scope>NUCLEOTIDE SEQUENCE [LARGE SCALE GENOMIC DNA]</scope>
    <source>
        <strain evidence="3 4">DSM 102030</strain>
    </source>
</reference>
<organism evidence="3 4">
    <name type="scientific">Lipingzhangella halophila</name>
    <dbReference type="NCBI Taxonomy" id="1783352"/>
    <lineage>
        <taxon>Bacteria</taxon>
        <taxon>Bacillati</taxon>
        <taxon>Actinomycetota</taxon>
        <taxon>Actinomycetes</taxon>
        <taxon>Streptosporangiales</taxon>
        <taxon>Nocardiopsidaceae</taxon>
        <taxon>Lipingzhangella</taxon>
    </lineage>
</organism>
<evidence type="ECO:0000313" key="4">
    <source>
        <dbReference type="Proteomes" id="UP000523007"/>
    </source>
</evidence>
<proteinExistence type="predicted"/>
<name>A0A7W7RDZ7_9ACTN</name>
<dbReference type="EMBL" id="JACHJT010000001">
    <property type="protein sequence ID" value="MBB4929903.1"/>
    <property type="molecule type" value="Genomic_DNA"/>
</dbReference>
<dbReference type="RefSeq" id="WP_184574736.1">
    <property type="nucleotide sequence ID" value="NZ_JACHJT010000001.1"/>
</dbReference>
<feature type="domain" description="Insertion element IS402-like" evidence="2">
    <location>
        <begin position="5"/>
        <end position="49"/>
    </location>
</feature>
<accession>A0A7W7RDZ7</accession>
<evidence type="ECO:0000259" key="2">
    <source>
        <dbReference type="Pfam" id="PF13340"/>
    </source>
</evidence>
<comment type="caution">
    <text evidence="3">The sequence shown here is derived from an EMBL/GenBank/DDBJ whole genome shotgun (WGS) entry which is preliminary data.</text>
</comment>
<sequence>MSDTLPDGLWEFVQQLPPPPPKPGRPRMDQRAVLTTVLFVQVSGCSWETTDGLFGIRGRFVG</sequence>
<dbReference type="AlphaFoldDB" id="A0A7W7RDZ7"/>